<comment type="caution">
    <text evidence="1">The sequence shown here is derived from an EMBL/GenBank/DDBJ whole genome shotgun (WGS) entry which is preliminary data.</text>
</comment>
<reference evidence="1" key="1">
    <citation type="journal article" date="2021" name="Nat. Commun.">
        <title>Genetic determinants of endophytism in the Arabidopsis root mycobiome.</title>
        <authorList>
            <person name="Mesny F."/>
            <person name="Miyauchi S."/>
            <person name="Thiergart T."/>
            <person name="Pickel B."/>
            <person name="Atanasova L."/>
            <person name="Karlsson M."/>
            <person name="Huettel B."/>
            <person name="Barry K.W."/>
            <person name="Haridas S."/>
            <person name="Chen C."/>
            <person name="Bauer D."/>
            <person name="Andreopoulos W."/>
            <person name="Pangilinan J."/>
            <person name="LaButti K."/>
            <person name="Riley R."/>
            <person name="Lipzen A."/>
            <person name="Clum A."/>
            <person name="Drula E."/>
            <person name="Henrissat B."/>
            <person name="Kohler A."/>
            <person name="Grigoriev I.V."/>
            <person name="Martin F.M."/>
            <person name="Hacquard S."/>
        </authorList>
    </citation>
    <scope>NUCLEOTIDE SEQUENCE</scope>
    <source>
        <strain evidence="1">MPI-SDFR-AT-0120</strain>
    </source>
</reference>
<protein>
    <submittedName>
        <fullName evidence="1">Uncharacterized protein</fullName>
    </submittedName>
</protein>
<accession>A0A8K0VU14</accession>
<name>A0A8K0VU14_9PLEO</name>
<sequence>MSEDEVRINLDRCFRRDLLWRLKWNLLAPVDDIEIATGPPDQITNLPLRDHTLSRESLADPPLSCIDEISIGDFSAKLDREMAIPKEWQFQPPASLKINNQDGAPITLGQFVAEVHEYVGRNVDGIKNVKAEMYGEPCTDADGNHGRMHTFGRPTTLPDCIGMYFKRVWAYDVDGRVSVSVMLWAEGEFGMTLEQFWAMRALQLRNYERS</sequence>
<keyword evidence="2" id="KW-1185">Reference proteome</keyword>
<dbReference type="OrthoDB" id="3783451at2759"/>
<proteinExistence type="predicted"/>
<dbReference type="AlphaFoldDB" id="A0A8K0VU14"/>
<dbReference type="Proteomes" id="UP000813461">
    <property type="component" value="Unassembled WGS sequence"/>
</dbReference>
<organism evidence="1 2">
    <name type="scientific">Paraphoma chrysanthemicola</name>
    <dbReference type="NCBI Taxonomy" id="798071"/>
    <lineage>
        <taxon>Eukaryota</taxon>
        <taxon>Fungi</taxon>
        <taxon>Dikarya</taxon>
        <taxon>Ascomycota</taxon>
        <taxon>Pezizomycotina</taxon>
        <taxon>Dothideomycetes</taxon>
        <taxon>Pleosporomycetidae</taxon>
        <taxon>Pleosporales</taxon>
        <taxon>Pleosporineae</taxon>
        <taxon>Phaeosphaeriaceae</taxon>
        <taxon>Paraphoma</taxon>
    </lineage>
</organism>
<evidence type="ECO:0000313" key="2">
    <source>
        <dbReference type="Proteomes" id="UP000813461"/>
    </source>
</evidence>
<dbReference type="EMBL" id="JAGMVJ010000019">
    <property type="protein sequence ID" value="KAH7076052.1"/>
    <property type="molecule type" value="Genomic_DNA"/>
</dbReference>
<gene>
    <name evidence="1" type="ORF">FB567DRAFT_452497</name>
</gene>
<evidence type="ECO:0000313" key="1">
    <source>
        <dbReference type="EMBL" id="KAH7076052.1"/>
    </source>
</evidence>